<sequence>MGFLAAYTPYMKDVQNKKQGTHLYITGRMIKLL</sequence>
<dbReference type="Proteomes" id="UP000002481">
    <property type="component" value="Chromosome"/>
</dbReference>
<proteinExistence type="predicted"/>
<organism evidence="1 2">
    <name type="scientific">Staphylococcus aureus (strain Mu50 / ATCC 700699)</name>
    <dbReference type="NCBI Taxonomy" id="158878"/>
    <lineage>
        <taxon>Bacteria</taxon>
        <taxon>Bacillati</taxon>
        <taxon>Bacillota</taxon>
        <taxon>Bacilli</taxon>
        <taxon>Bacillales</taxon>
        <taxon>Staphylococcaceae</taxon>
        <taxon>Staphylococcus</taxon>
    </lineage>
</organism>
<accession>A0A0H3JZR8</accession>
<dbReference type="HOGENOM" id="CLU_3383868_0_0_9"/>
<evidence type="ECO:0000313" key="1">
    <source>
        <dbReference type="EMBL" id="BAB57791.1"/>
    </source>
</evidence>
<name>A0A0H3JZR8_STAAM</name>
<dbReference type="KEGG" id="sav:SAV1629"/>
<gene>
    <name evidence="1" type="ordered locus">SAV1629</name>
</gene>
<dbReference type="EMBL" id="BA000017">
    <property type="protein sequence ID" value="BAB57791.1"/>
    <property type="molecule type" value="Genomic_DNA"/>
</dbReference>
<reference evidence="1 2" key="1">
    <citation type="journal article" date="2001" name="Lancet">
        <title>Whole genome sequencing of meticillin-resistant Staphylococcus aureus.</title>
        <authorList>
            <person name="Kuroda M."/>
            <person name="Ohta T."/>
            <person name="Uchiyama I."/>
            <person name="Baba T."/>
            <person name="Yuzawa H."/>
            <person name="Kobayashi I."/>
            <person name="Cui L."/>
            <person name="Oguchi A."/>
            <person name="Aoki K."/>
            <person name="Nagai Y."/>
            <person name="Lian J."/>
            <person name="Ito T."/>
            <person name="Kanamori M."/>
            <person name="Matsumaru H."/>
            <person name="Maruyama A."/>
            <person name="Murakami H."/>
            <person name="Hosoyama A."/>
            <person name="Mizutani-Ui Y."/>
            <person name="Takahashi N.K."/>
            <person name="Sawano T."/>
            <person name="Inoue R."/>
            <person name="Kaito C."/>
            <person name="Sekimizu K."/>
            <person name="Hirakawa H."/>
            <person name="Kuhara S."/>
            <person name="Goto S."/>
            <person name="Yabuzaki J."/>
            <person name="Kanehisa M."/>
            <person name="Yamashita A."/>
            <person name="Oshima K."/>
            <person name="Furuya K."/>
            <person name="Yoshino C."/>
            <person name="Shiba T."/>
            <person name="Hattori M."/>
            <person name="Ogasawara N."/>
            <person name="Hayashi H."/>
            <person name="Hiramatsu K."/>
        </authorList>
    </citation>
    <scope>NUCLEOTIDE SEQUENCE [LARGE SCALE GENOMIC DNA]</scope>
    <source>
        <strain evidence="2">Mu50 / ATCC 700699</strain>
    </source>
</reference>
<protein>
    <submittedName>
        <fullName evidence="1">Uncharacterized protein</fullName>
    </submittedName>
</protein>
<evidence type="ECO:0000313" key="2">
    <source>
        <dbReference type="Proteomes" id="UP000002481"/>
    </source>
</evidence>
<dbReference type="AlphaFoldDB" id="A0A0H3JZR8"/>